<evidence type="ECO:0000313" key="1">
    <source>
        <dbReference type="EMBL" id="PJJ41811.1"/>
    </source>
</evidence>
<dbReference type="Proteomes" id="UP000231134">
    <property type="component" value="Unassembled WGS sequence"/>
</dbReference>
<accession>A0A2M9A7W3</accession>
<name>A0A2M9A7W3_9BACT</name>
<dbReference type="AlphaFoldDB" id="A0A2M9A7W3"/>
<dbReference type="RefSeq" id="WP_157797955.1">
    <property type="nucleotide sequence ID" value="NZ_PGEX01000001.1"/>
</dbReference>
<dbReference type="EMBL" id="PGEX01000001">
    <property type="protein sequence ID" value="PJJ41811.1"/>
    <property type="molecule type" value="Genomic_DNA"/>
</dbReference>
<reference evidence="1 2" key="1">
    <citation type="submission" date="2017-11" db="EMBL/GenBank/DDBJ databases">
        <title>Animal gut microbial communities from fecal samples from Wisconsin, USA.</title>
        <authorList>
            <person name="Neumann A."/>
        </authorList>
    </citation>
    <scope>NUCLEOTIDE SEQUENCE [LARGE SCALE GENOMIC DNA]</scope>
    <source>
        <strain evidence="1 2">UWS3</strain>
    </source>
</reference>
<gene>
    <name evidence="1" type="ORF">BGX16_1811</name>
</gene>
<protein>
    <submittedName>
        <fullName evidence="1">Uncharacterized protein</fullName>
    </submittedName>
</protein>
<keyword evidence="2" id="KW-1185">Reference proteome</keyword>
<proteinExistence type="predicted"/>
<comment type="caution">
    <text evidence="1">The sequence shown here is derived from an EMBL/GenBank/DDBJ whole genome shotgun (WGS) entry which is preliminary data.</text>
</comment>
<sequence length="57" mass="5980">MTDTLVNGKAIQAVKTGETLGLKMDCGTLPSVNAECTIFGRIPANTSGDEYEVSFIA</sequence>
<evidence type="ECO:0000313" key="2">
    <source>
        <dbReference type="Proteomes" id="UP000231134"/>
    </source>
</evidence>
<organism evidence="1 2">
    <name type="scientific">Hallerella succinigenes</name>
    <dbReference type="NCBI Taxonomy" id="1896222"/>
    <lineage>
        <taxon>Bacteria</taxon>
        <taxon>Pseudomonadati</taxon>
        <taxon>Fibrobacterota</taxon>
        <taxon>Fibrobacteria</taxon>
        <taxon>Fibrobacterales</taxon>
        <taxon>Fibrobacteraceae</taxon>
        <taxon>Hallerella</taxon>
    </lineage>
</organism>